<proteinExistence type="predicted"/>
<dbReference type="CDD" id="cd01839">
    <property type="entry name" value="SGNH_arylesterase_like"/>
    <property type="match status" value="1"/>
</dbReference>
<dbReference type="AlphaFoldDB" id="A0A516H008"/>
<organism evidence="2 3">
    <name type="scientific">Ferrovibrio terrae</name>
    <dbReference type="NCBI Taxonomy" id="2594003"/>
    <lineage>
        <taxon>Bacteria</taxon>
        <taxon>Pseudomonadati</taxon>
        <taxon>Pseudomonadota</taxon>
        <taxon>Alphaproteobacteria</taxon>
        <taxon>Rhodospirillales</taxon>
        <taxon>Rhodospirillaceae</taxon>
        <taxon>Ferrovibrio</taxon>
    </lineage>
</organism>
<protein>
    <submittedName>
        <fullName evidence="2">GDSL family lipase</fullName>
    </submittedName>
</protein>
<dbReference type="Proteomes" id="UP000317496">
    <property type="component" value="Chromosome"/>
</dbReference>
<evidence type="ECO:0000313" key="3">
    <source>
        <dbReference type="Proteomes" id="UP000317496"/>
    </source>
</evidence>
<keyword evidence="3" id="KW-1185">Reference proteome</keyword>
<dbReference type="Gene3D" id="3.40.50.1110">
    <property type="entry name" value="SGNH hydrolase"/>
    <property type="match status" value="1"/>
</dbReference>
<gene>
    <name evidence="2" type="ORF">FNB15_07400</name>
</gene>
<evidence type="ECO:0000259" key="1">
    <source>
        <dbReference type="Pfam" id="PF13472"/>
    </source>
</evidence>
<dbReference type="InterPro" id="IPR036514">
    <property type="entry name" value="SGNH_hydro_sf"/>
</dbReference>
<accession>A0A516H008</accession>
<dbReference type="InterPro" id="IPR013830">
    <property type="entry name" value="SGNH_hydro"/>
</dbReference>
<dbReference type="KEGG" id="fer:FNB15_07400"/>
<dbReference type="Pfam" id="PF13472">
    <property type="entry name" value="Lipase_GDSL_2"/>
    <property type="match status" value="1"/>
</dbReference>
<evidence type="ECO:0000313" key="2">
    <source>
        <dbReference type="EMBL" id="QDO97109.1"/>
    </source>
</evidence>
<name>A0A516H008_9PROT</name>
<feature type="domain" description="SGNH hydrolase-type esterase" evidence="1">
    <location>
        <begin position="25"/>
        <end position="194"/>
    </location>
</feature>
<dbReference type="EMBL" id="CP041636">
    <property type="protein sequence ID" value="QDO97109.1"/>
    <property type="molecule type" value="Genomic_DNA"/>
</dbReference>
<sequence length="215" mass="23155">MKQILVYSDSVGWGMVPGTRDRFPFDQRWPGVLEIALNGDGKQDVRVIENSLAGRKTLWDDPFRPGRNGSVALGEVIEINSPLALVIIQLGTNDFQATHDIKAWGAAAGVGKLVDIIRQAPIEPGMPRPEILVLAPPAIEEPKGANVQKFEGAVERNKGFAPALKEMAQLKSVHFFDVNSVTGGSKVDGIHLDADQHIAIGKALAPIVADIVNRS</sequence>
<dbReference type="OrthoDB" id="164654at2"/>
<dbReference type="RefSeq" id="WP_144068090.1">
    <property type="nucleotide sequence ID" value="NZ_CP041636.1"/>
</dbReference>
<dbReference type="SUPFAM" id="SSF52266">
    <property type="entry name" value="SGNH hydrolase"/>
    <property type="match status" value="1"/>
</dbReference>
<reference evidence="2 3" key="1">
    <citation type="submission" date="2019-07" db="EMBL/GenBank/DDBJ databases">
        <title>Genome sequencing for Ferrovibrio sp. K5.</title>
        <authorList>
            <person name="Park S.-J."/>
        </authorList>
    </citation>
    <scope>NUCLEOTIDE SEQUENCE [LARGE SCALE GENOMIC DNA]</scope>
    <source>
        <strain evidence="2 3">K5</strain>
    </source>
</reference>
<dbReference type="GO" id="GO:0016788">
    <property type="term" value="F:hydrolase activity, acting on ester bonds"/>
    <property type="evidence" value="ECO:0007669"/>
    <property type="project" value="UniProtKB-ARBA"/>
</dbReference>